<dbReference type="RefSeq" id="WP_019596624.1">
    <property type="nucleotide sequence ID" value="NZ_FNQC01000002.1"/>
</dbReference>
<dbReference type="PANTHER" id="PTHR14209">
    <property type="entry name" value="ISOAMYL ACETATE-HYDROLYZING ESTERASE 1"/>
    <property type="match status" value="1"/>
</dbReference>
<dbReference type="Gene3D" id="3.40.50.1110">
    <property type="entry name" value="SGNH hydrolase"/>
    <property type="match status" value="1"/>
</dbReference>
<comment type="caution">
    <text evidence="3">The sequence shown here is derived from an EMBL/GenBank/DDBJ whole genome shotgun (WGS) entry which is preliminary data.</text>
</comment>
<feature type="domain" description="SGNH hydrolase-type esterase" evidence="2">
    <location>
        <begin position="28"/>
        <end position="198"/>
    </location>
</feature>
<dbReference type="Pfam" id="PF13472">
    <property type="entry name" value="Lipase_GDSL_2"/>
    <property type="match status" value="1"/>
</dbReference>
<organism evidence="3 4">
    <name type="scientific">Rhodonellum ikkaensis</name>
    <dbReference type="NCBI Taxonomy" id="336829"/>
    <lineage>
        <taxon>Bacteria</taxon>
        <taxon>Pseudomonadati</taxon>
        <taxon>Bacteroidota</taxon>
        <taxon>Cytophagia</taxon>
        <taxon>Cytophagales</taxon>
        <taxon>Cytophagaceae</taxon>
        <taxon>Rhodonellum</taxon>
    </lineage>
</organism>
<dbReference type="PANTHER" id="PTHR14209:SF19">
    <property type="entry name" value="ISOAMYL ACETATE-HYDROLYZING ESTERASE 1 HOMOLOG"/>
    <property type="match status" value="1"/>
</dbReference>
<accession>A0A1H3LV88</accession>
<evidence type="ECO:0000259" key="2">
    <source>
        <dbReference type="Pfam" id="PF13472"/>
    </source>
</evidence>
<proteinExistence type="predicted"/>
<dbReference type="InterPro" id="IPR045136">
    <property type="entry name" value="Iah1-like"/>
</dbReference>
<name>A0A1H3LV88_9BACT</name>
<evidence type="ECO:0000313" key="3">
    <source>
        <dbReference type="EMBL" id="SDY68301.1"/>
    </source>
</evidence>
<keyword evidence="4" id="KW-1185">Reference proteome</keyword>
<feature type="chain" id="PRO_5045079373" evidence="1">
    <location>
        <begin position="21"/>
        <end position="212"/>
    </location>
</feature>
<reference evidence="3 4" key="1">
    <citation type="submission" date="2016-10" db="EMBL/GenBank/DDBJ databases">
        <authorList>
            <person name="Varghese N."/>
            <person name="Submissions S."/>
        </authorList>
    </citation>
    <scope>NUCLEOTIDE SEQUENCE [LARGE SCALE GENOMIC DNA]</scope>
    <source>
        <strain evidence="3 4">DSM 17997</strain>
    </source>
</reference>
<sequence length="212" mass="23713">MKKSFLGLFMILISAGFSFSQSQIKVACIGNSITQGPGRDNPESYPLQMQTILGDKYDVRNFGVSGRTLLKNGDFPYWNEPQYQEVLAYTPDIVVIKLGTNDSKPQNWKYAKEFKQDYLDLISSVKASMPEDGKIYICLPVPVFQTNYGITENIIREEMLPILLDISKETGIEIIDLHSPFEGKSDLLADGVHPNTEGLGIMAKVVAEKIKK</sequence>
<evidence type="ECO:0000256" key="1">
    <source>
        <dbReference type="SAM" id="SignalP"/>
    </source>
</evidence>
<dbReference type="InterPro" id="IPR013830">
    <property type="entry name" value="SGNH_hydro"/>
</dbReference>
<dbReference type="SUPFAM" id="SSF52266">
    <property type="entry name" value="SGNH hydrolase"/>
    <property type="match status" value="1"/>
</dbReference>
<keyword evidence="1" id="KW-0732">Signal</keyword>
<protein>
    <submittedName>
        <fullName evidence="3">Lysophospholipase L1</fullName>
    </submittedName>
</protein>
<feature type="signal peptide" evidence="1">
    <location>
        <begin position="1"/>
        <end position="20"/>
    </location>
</feature>
<gene>
    <name evidence="3" type="ORF">SAMN05444412_102222</name>
</gene>
<dbReference type="Proteomes" id="UP000199663">
    <property type="component" value="Unassembled WGS sequence"/>
</dbReference>
<dbReference type="EMBL" id="FNQC01000002">
    <property type="protein sequence ID" value="SDY68301.1"/>
    <property type="molecule type" value="Genomic_DNA"/>
</dbReference>
<evidence type="ECO:0000313" key="4">
    <source>
        <dbReference type="Proteomes" id="UP000199663"/>
    </source>
</evidence>
<dbReference type="InterPro" id="IPR036514">
    <property type="entry name" value="SGNH_hydro_sf"/>
</dbReference>